<dbReference type="GO" id="GO:0004084">
    <property type="term" value="F:branched-chain-amino-acid transaminase activity"/>
    <property type="evidence" value="ECO:0007669"/>
    <property type="project" value="UniProtKB-EC"/>
</dbReference>
<evidence type="ECO:0000256" key="9">
    <source>
        <dbReference type="ARBA" id="ARBA00048798"/>
    </source>
</evidence>
<evidence type="ECO:0000256" key="11">
    <source>
        <dbReference type="RuleBase" id="RU004106"/>
    </source>
</evidence>
<feature type="non-terminal residue" evidence="13">
    <location>
        <position position="1"/>
    </location>
</feature>
<dbReference type="Pfam" id="PF01063">
    <property type="entry name" value="Aminotran_4"/>
    <property type="match status" value="1"/>
</dbReference>
<dbReference type="AlphaFoldDB" id="A0A368BMZ9"/>
<evidence type="ECO:0000256" key="4">
    <source>
        <dbReference type="ARBA" id="ARBA00005072"/>
    </source>
</evidence>
<accession>A0A368BMZ9</accession>
<evidence type="ECO:0000256" key="12">
    <source>
        <dbReference type="RuleBase" id="RU004516"/>
    </source>
</evidence>
<evidence type="ECO:0000256" key="8">
    <source>
        <dbReference type="ARBA" id="ARBA00048212"/>
    </source>
</evidence>
<organism evidence="13 14">
    <name type="scientific">SAR86 cluster bacterium</name>
    <dbReference type="NCBI Taxonomy" id="2030880"/>
    <lineage>
        <taxon>Bacteria</taxon>
        <taxon>Pseudomonadati</taxon>
        <taxon>Pseudomonadota</taxon>
        <taxon>Gammaproteobacteria</taxon>
        <taxon>SAR86 cluster</taxon>
    </lineage>
</organism>
<gene>
    <name evidence="13" type="ORF">DBW98_02380</name>
</gene>
<comment type="pathway">
    <text evidence="2">Amino-acid biosynthesis; L-isoleucine biosynthesis; L-isoleucine from 2-oxobutanoate: step 4/4.</text>
</comment>
<name>A0A368BMZ9_9GAMM</name>
<keyword evidence="13" id="KW-0808">Transferase</keyword>
<dbReference type="GO" id="GO:0046394">
    <property type="term" value="P:carboxylic acid biosynthetic process"/>
    <property type="evidence" value="ECO:0007669"/>
    <property type="project" value="UniProtKB-ARBA"/>
</dbReference>
<keyword evidence="7 12" id="KW-0663">Pyridoxal phosphate</keyword>
<proteinExistence type="inferred from homology"/>
<evidence type="ECO:0000256" key="3">
    <source>
        <dbReference type="ARBA" id="ARBA00004931"/>
    </source>
</evidence>
<dbReference type="InterPro" id="IPR050571">
    <property type="entry name" value="Class-IV_PLP-Dep_Aminotrnsfr"/>
</dbReference>
<dbReference type="Gene3D" id="3.20.10.10">
    <property type="entry name" value="D-amino Acid Aminotransferase, subunit A, domain 2"/>
    <property type="match status" value="1"/>
</dbReference>
<comment type="similarity">
    <text evidence="5 11">Belongs to the class-IV pyridoxal-phosphate-dependent aminotransferase family.</text>
</comment>
<sequence length="181" mass="20196">HLYQDDLELERFGYAMPSNFSSSPIGAMLCNDDRWGKCNIKSTSLLGNILAMNKAKSLGCNEVVMHREGFMTEAGASNVFYFNEKGQVRTSALSENILPGITRSILIDALQDTPYRVKEGSCSIKDFNDSPCIWLTSSTKGLLPLTHLIDTDYKLQENYQGFLDVVELFNSAMQLHLAISK</sequence>
<dbReference type="PROSITE" id="PS00770">
    <property type="entry name" value="AA_TRANSFER_CLASS_4"/>
    <property type="match status" value="1"/>
</dbReference>
<dbReference type="InterPro" id="IPR036038">
    <property type="entry name" value="Aminotransferase-like"/>
</dbReference>
<dbReference type="EMBL" id="QOPC01000010">
    <property type="protein sequence ID" value="RCL38455.1"/>
    <property type="molecule type" value="Genomic_DNA"/>
</dbReference>
<comment type="catalytic activity">
    <reaction evidence="8">
        <text>L-valine + 2-oxoglutarate = 3-methyl-2-oxobutanoate + L-glutamate</text>
        <dbReference type="Rhea" id="RHEA:24813"/>
        <dbReference type="ChEBI" id="CHEBI:11851"/>
        <dbReference type="ChEBI" id="CHEBI:16810"/>
        <dbReference type="ChEBI" id="CHEBI:29985"/>
        <dbReference type="ChEBI" id="CHEBI:57762"/>
        <dbReference type="EC" id="2.6.1.42"/>
    </reaction>
</comment>
<evidence type="ECO:0000256" key="2">
    <source>
        <dbReference type="ARBA" id="ARBA00004824"/>
    </source>
</evidence>
<dbReference type="SUPFAM" id="SSF56752">
    <property type="entry name" value="D-aminoacid aminotransferase-like PLP-dependent enzymes"/>
    <property type="match status" value="1"/>
</dbReference>
<dbReference type="PANTHER" id="PTHR42743">
    <property type="entry name" value="AMINO-ACID AMINOTRANSFERASE"/>
    <property type="match status" value="1"/>
</dbReference>
<keyword evidence="13" id="KW-0032">Aminotransferase</keyword>
<comment type="pathway">
    <text evidence="3">Amino-acid biosynthesis; L-valine biosynthesis; L-valine from pyruvate: step 4/4.</text>
</comment>
<evidence type="ECO:0000256" key="6">
    <source>
        <dbReference type="ARBA" id="ARBA00013053"/>
    </source>
</evidence>
<evidence type="ECO:0000256" key="5">
    <source>
        <dbReference type="ARBA" id="ARBA00009320"/>
    </source>
</evidence>
<dbReference type="PANTHER" id="PTHR42743:SF11">
    <property type="entry name" value="AMINODEOXYCHORISMATE LYASE"/>
    <property type="match status" value="1"/>
</dbReference>
<evidence type="ECO:0000256" key="1">
    <source>
        <dbReference type="ARBA" id="ARBA00001933"/>
    </source>
</evidence>
<evidence type="ECO:0000256" key="7">
    <source>
        <dbReference type="ARBA" id="ARBA00022898"/>
    </source>
</evidence>
<protein>
    <recommendedName>
        <fullName evidence="6">branched-chain-amino-acid transaminase</fullName>
        <ecNumber evidence="6">2.6.1.42</ecNumber>
    </recommendedName>
</protein>
<comment type="pathway">
    <text evidence="4">Amino-acid biosynthesis; L-leucine biosynthesis; L-leucine from 3-methyl-2-oxobutanoate: step 4/4.</text>
</comment>
<reference evidence="13 14" key="1">
    <citation type="journal article" date="2018" name="Microbiome">
        <title>Fine metagenomic profile of the Mediterranean stratified and mixed water columns revealed by assembly and recruitment.</title>
        <authorList>
            <person name="Haro-Moreno J.M."/>
            <person name="Lopez-Perez M."/>
            <person name="De La Torre J.R."/>
            <person name="Picazo A."/>
            <person name="Camacho A."/>
            <person name="Rodriguez-Valera F."/>
        </authorList>
    </citation>
    <scope>NUCLEOTIDE SEQUENCE [LARGE SCALE GENOMIC DNA]</scope>
    <source>
        <strain evidence="13">MED-G84</strain>
    </source>
</reference>
<dbReference type="EC" id="2.6.1.42" evidence="6"/>
<evidence type="ECO:0000313" key="14">
    <source>
        <dbReference type="Proteomes" id="UP000253032"/>
    </source>
</evidence>
<comment type="caution">
    <text evidence="13">The sequence shown here is derived from an EMBL/GenBank/DDBJ whole genome shotgun (WGS) entry which is preliminary data.</text>
</comment>
<dbReference type="Proteomes" id="UP000253032">
    <property type="component" value="Unassembled WGS sequence"/>
</dbReference>
<comment type="catalytic activity">
    <reaction evidence="9">
        <text>L-isoleucine + 2-oxoglutarate = (S)-3-methyl-2-oxopentanoate + L-glutamate</text>
        <dbReference type="Rhea" id="RHEA:24801"/>
        <dbReference type="ChEBI" id="CHEBI:16810"/>
        <dbReference type="ChEBI" id="CHEBI:29985"/>
        <dbReference type="ChEBI" id="CHEBI:35146"/>
        <dbReference type="ChEBI" id="CHEBI:58045"/>
        <dbReference type="EC" id="2.6.1.42"/>
    </reaction>
</comment>
<dbReference type="InterPro" id="IPR001544">
    <property type="entry name" value="Aminotrans_IV"/>
</dbReference>
<dbReference type="InterPro" id="IPR043132">
    <property type="entry name" value="BCAT-like_C"/>
</dbReference>
<evidence type="ECO:0000256" key="10">
    <source>
        <dbReference type="ARBA" id="ARBA00049229"/>
    </source>
</evidence>
<comment type="catalytic activity">
    <reaction evidence="10">
        <text>L-leucine + 2-oxoglutarate = 4-methyl-2-oxopentanoate + L-glutamate</text>
        <dbReference type="Rhea" id="RHEA:18321"/>
        <dbReference type="ChEBI" id="CHEBI:16810"/>
        <dbReference type="ChEBI" id="CHEBI:17865"/>
        <dbReference type="ChEBI" id="CHEBI:29985"/>
        <dbReference type="ChEBI" id="CHEBI:57427"/>
        <dbReference type="EC" id="2.6.1.42"/>
    </reaction>
</comment>
<dbReference type="InterPro" id="IPR018300">
    <property type="entry name" value="Aminotrans_IV_CS"/>
</dbReference>
<evidence type="ECO:0000313" key="13">
    <source>
        <dbReference type="EMBL" id="RCL38455.1"/>
    </source>
</evidence>
<comment type="cofactor">
    <cofactor evidence="1 12">
        <name>pyridoxal 5'-phosphate</name>
        <dbReference type="ChEBI" id="CHEBI:597326"/>
    </cofactor>
</comment>